<dbReference type="AlphaFoldDB" id="A0AAD9HM39"/>
<proteinExistence type="predicted"/>
<accession>A0AAD9HM39</accession>
<evidence type="ECO:0000313" key="3">
    <source>
        <dbReference type="Proteomes" id="UP001232148"/>
    </source>
</evidence>
<feature type="region of interest" description="Disordered" evidence="1">
    <location>
        <begin position="49"/>
        <end position="129"/>
    </location>
</feature>
<evidence type="ECO:0000313" key="2">
    <source>
        <dbReference type="EMBL" id="KAK2031540.1"/>
    </source>
</evidence>
<evidence type="ECO:0000256" key="1">
    <source>
        <dbReference type="SAM" id="MobiDB-lite"/>
    </source>
</evidence>
<keyword evidence="3" id="KW-1185">Reference proteome</keyword>
<dbReference type="EMBL" id="MU842839">
    <property type="protein sequence ID" value="KAK2031540.1"/>
    <property type="molecule type" value="Genomic_DNA"/>
</dbReference>
<dbReference type="Proteomes" id="UP001232148">
    <property type="component" value="Unassembled WGS sequence"/>
</dbReference>
<protein>
    <submittedName>
        <fullName evidence="2">Uncharacterized protein</fullName>
    </submittedName>
</protein>
<reference evidence="2" key="1">
    <citation type="submission" date="2021-06" db="EMBL/GenBank/DDBJ databases">
        <title>Comparative genomics, transcriptomics and evolutionary studies reveal genomic signatures of adaptation to plant cell wall in hemibiotrophic fungi.</title>
        <authorList>
            <consortium name="DOE Joint Genome Institute"/>
            <person name="Baroncelli R."/>
            <person name="Diaz J.F."/>
            <person name="Benocci T."/>
            <person name="Peng M."/>
            <person name="Battaglia E."/>
            <person name="Haridas S."/>
            <person name="Andreopoulos W."/>
            <person name="Labutti K."/>
            <person name="Pangilinan J."/>
            <person name="Floch G.L."/>
            <person name="Makela M.R."/>
            <person name="Henrissat B."/>
            <person name="Grigoriev I.V."/>
            <person name="Crouch J.A."/>
            <person name="De Vries R.P."/>
            <person name="Sukno S.A."/>
            <person name="Thon M.R."/>
        </authorList>
    </citation>
    <scope>NUCLEOTIDE SEQUENCE</scope>
    <source>
        <strain evidence="2">MAFF235873</strain>
    </source>
</reference>
<name>A0AAD9HM39_9PEZI</name>
<organism evidence="2 3">
    <name type="scientific">Colletotrichum zoysiae</name>
    <dbReference type="NCBI Taxonomy" id="1216348"/>
    <lineage>
        <taxon>Eukaryota</taxon>
        <taxon>Fungi</taxon>
        <taxon>Dikarya</taxon>
        <taxon>Ascomycota</taxon>
        <taxon>Pezizomycotina</taxon>
        <taxon>Sordariomycetes</taxon>
        <taxon>Hypocreomycetidae</taxon>
        <taxon>Glomerellales</taxon>
        <taxon>Glomerellaceae</taxon>
        <taxon>Colletotrichum</taxon>
        <taxon>Colletotrichum graminicola species complex</taxon>
    </lineage>
</organism>
<sequence length="129" mass="14664">MRWPRFARQLSNWYFSDDADSWGLVSWTSWLVNVASGKVVRFPGMLGLKRGRGPSMAEEARNGDPWMTIPSPQPAVKSSQNLQTETEHQNKVMGNISKKQQQQKRNREKKKSGEKEGKKMQDALVTSGN</sequence>
<feature type="compositionally biased region" description="Basic and acidic residues" evidence="1">
    <location>
        <begin position="111"/>
        <end position="121"/>
    </location>
</feature>
<gene>
    <name evidence="2" type="ORF">LX32DRAFT_267301</name>
</gene>
<comment type="caution">
    <text evidence="2">The sequence shown here is derived from an EMBL/GenBank/DDBJ whole genome shotgun (WGS) entry which is preliminary data.</text>
</comment>
<feature type="compositionally biased region" description="Basic residues" evidence="1">
    <location>
        <begin position="101"/>
        <end position="110"/>
    </location>
</feature>